<accession>A0ABV3WTM3</accession>
<dbReference type="Pfam" id="PF08299">
    <property type="entry name" value="Bac_DnaA_C"/>
    <property type="match status" value="1"/>
</dbReference>
<dbReference type="CDD" id="cd06571">
    <property type="entry name" value="Bac_DnaA_C"/>
    <property type="match status" value="1"/>
</dbReference>
<reference evidence="2 3" key="1">
    <citation type="submission" date="2024-01" db="EMBL/GenBank/DDBJ databases">
        <title>New evidence supports the origin of RcGTA from prophage.</title>
        <authorList>
            <person name="Xu Y."/>
            <person name="Liu B."/>
            <person name="Chen F."/>
        </authorList>
    </citation>
    <scope>NUCLEOTIDE SEQUENCE [LARGE SCALE GENOMIC DNA]</scope>
    <source>
        <strain evidence="2 3">CBW1107-2</strain>
    </source>
</reference>
<dbReference type="EMBL" id="JAZHFV010000002">
    <property type="protein sequence ID" value="MEX4007424.1"/>
    <property type="molecule type" value="Genomic_DNA"/>
</dbReference>
<feature type="domain" description="Chromosomal replication initiator DnaA C-terminal" evidence="1">
    <location>
        <begin position="38"/>
        <end position="107"/>
    </location>
</feature>
<dbReference type="Proteomes" id="UP001559025">
    <property type="component" value="Unassembled WGS sequence"/>
</dbReference>
<dbReference type="Gene3D" id="1.10.1750.10">
    <property type="match status" value="1"/>
</dbReference>
<dbReference type="SUPFAM" id="SSF48295">
    <property type="entry name" value="TrpR-like"/>
    <property type="match status" value="1"/>
</dbReference>
<gene>
    <name evidence="2" type="ORF">V1479_08920</name>
</gene>
<protein>
    <submittedName>
        <fullName evidence="2">Helix-turn-helix domain-containing protein</fullName>
    </submittedName>
</protein>
<dbReference type="InterPro" id="IPR013159">
    <property type="entry name" value="DnaA_C"/>
</dbReference>
<evidence type="ECO:0000313" key="2">
    <source>
        <dbReference type="EMBL" id="MEX4007424.1"/>
    </source>
</evidence>
<evidence type="ECO:0000259" key="1">
    <source>
        <dbReference type="SMART" id="SM00760"/>
    </source>
</evidence>
<dbReference type="SMART" id="SM00760">
    <property type="entry name" value="Bac_DnaA_C"/>
    <property type="match status" value="1"/>
</dbReference>
<name>A0ABV3WTM3_9HYPH</name>
<evidence type="ECO:0000313" key="3">
    <source>
        <dbReference type="Proteomes" id="UP001559025"/>
    </source>
</evidence>
<keyword evidence="3" id="KW-1185">Reference proteome</keyword>
<comment type="caution">
    <text evidence="2">The sequence shown here is derived from an EMBL/GenBank/DDBJ whole genome shotgun (WGS) entry which is preliminary data.</text>
</comment>
<dbReference type="InterPro" id="IPR010921">
    <property type="entry name" value="Trp_repressor/repl_initiator"/>
</dbReference>
<organism evidence="2 3">
    <name type="scientific">Neoaquamicrobium sediminum</name>
    <dbReference type="NCBI Taxonomy" id="1849104"/>
    <lineage>
        <taxon>Bacteria</taxon>
        <taxon>Pseudomonadati</taxon>
        <taxon>Pseudomonadota</taxon>
        <taxon>Alphaproteobacteria</taxon>
        <taxon>Hyphomicrobiales</taxon>
        <taxon>Phyllobacteriaceae</taxon>
        <taxon>Neoaquamicrobium</taxon>
    </lineage>
</organism>
<proteinExistence type="predicted"/>
<sequence length="136" mass="14690">MSTALKQTDETEGDTAAVAQSPAARLQKLSPAERVPAICDAVIDIAAALFNVSGRELRHPGRSSLSVSRVRQIAMYVTHVALGLSMREVGQGFGRDRTTVLHACHQIEDMRDDQEFDGIVAMTERVMTAALGRPGE</sequence>
<dbReference type="RefSeq" id="WP_194248527.1">
    <property type="nucleotide sequence ID" value="NZ_JABETK010000002.1"/>
</dbReference>